<dbReference type="Gene3D" id="3.30.420.10">
    <property type="entry name" value="Ribonuclease H-like superfamily/Ribonuclease H"/>
    <property type="match status" value="1"/>
</dbReference>
<dbReference type="NCBIfam" id="NF001236">
    <property type="entry name" value="PRK00203.1"/>
    <property type="match status" value="1"/>
</dbReference>
<dbReference type="PANTHER" id="PTHR22604:SF105">
    <property type="entry name" value="TRANS-1,2-DIHYDROBENZENE-1,2-DIOL DEHYDROGENASE"/>
    <property type="match status" value="1"/>
</dbReference>
<dbReference type="InterPro" id="IPR000683">
    <property type="entry name" value="Gfo/Idh/MocA-like_OxRdtase_N"/>
</dbReference>
<dbReference type="InterPro" id="IPR036397">
    <property type="entry name" value="RNaseH_sf"/>
</dbReference>
<dbReference type="InterPro" id="IPR022892">
    <property type="entry name" value="RNaseHI"/>
</dbReference>
<dbReference type="SUPFAM" id="SSF51735">
    <property type="entry name" value="NAD(P)-binding Rossmann-fold domains"/>
    <property type="match status" value="1"/>
</dbReference>
<evidence type="ECO:0000256" key="3">
    <source>
        <dbReference type="ARBA" id="ARBA00023002"/>
    </source>
</evidence>
<keyword evidence="3 6" id="KW-0560">Oxidoreductase</keyword>
<feature type="domain" description="RNase H type-1" evidence="5">
    <location>
        <begin position="383"/>
        <end position="529"/>
    </location>
</feature>
<dbReference type="STRING" id="906968.Trebr_0754"/>
<evidence type="ECO:0000256" key="1">
    <source>
        <dbReference type="ARBA" id="ARBA00010928"/>
    </source>
</evidence>
<comment type="cofactor">
    <cofactor evidence="4">
        <name>Mg(2+)</name>
        <dbReference type="ChEBI" id="CHEBI:18420"/>
    </cofactor>
    <text evidence="4">Binds 1 Mg(2+) ion per subunit. May bind a second metal ion at a regulatory site, or after substrate binding.</text>
</comment>
<dbReference type="GO" id="GO:0006401">
    <property type="term" value="P:RNA catabolic process"/>
    <property type="evidence" value="ECO:0007669"/>
    <property type="project" value="UniProtKB-UniRule"/>
</dbReference>
<evidence type="ECO:0000313" key="7">
    <source>
        <dbReference type="Proteomes" id="UP000006546"/>
    </source>
</evidence>
<comment type="similarity">
    <text evidence="4">Belongs to the RNase H family.</text>
</comment>
<dbReference type="SUPFAM" id="SSF53098">
    <property type="entry name" value="Ribonuclease H-like"/>
    <property type="match status" value="1"/>
</dbReference>
<accession>F4LIF0</accession>
<dbReference type="KEGG" id="tbe:Trebr_0754"/>
<gene>
    <name evidence="4" type="primary">rnhA</name>
    <name evidence="6" type="ordered locus">Trebr_0754</name>
</gene>
<reference evidence="7" key="1">
    <citation type="submission" date="2011-04" db="EMBL/GenBank/DDBJ databases">
        <title>The complete genome of Treponema brennaborense DSM 12168.</title>
        <authorList>
            <person name="Lucas S."/>
            <person name="Han J."/>
            <person name="Lapidus A."/>
            <person name="Bruce D."/>
            <person name="Goodwin L."/>
            <person name="Pitluck S."/>
            <person name="Peters L."/>
            <person name="Kyrpides N."/>
            <person name="Mavromatis K."/>
            <person name="Ivanova N."/>
            <person name="Mikhailova N."/>
            <person name="Pagani I."/>
            <person name="Teshima H."/>
            <person name="Detter J.C."/>
            <person name="Tapia R."/>
            <person name="Han C."/>
            <person name="Land M."/>
            <person name="Hauser L."/>
            <person name="Markowitz V."/>
            <person name="Cheng J.-F."/>
            <person name="Hugenholtz P."/>
            <person name="Woyke T."/>
            <person name="Wu D."/>
            <person name="Gronow S."/>
            <person name="Wellnitz S."/>
            <person name="Brambilla E."/>
            <person name="Klenk H.-P."/>
            <person name="Eisen J.A."/>
        </authorList>
    </citation>
    <scope>NUCLEOTIDE SEQUENCE [LARGE SCALE GENOMIC DNA]</scope>
    <source>
        <strain evidence="7">DSM 12168 / CIP 105900 / DD5/3</strain>
    </source>
</reference>
<proteinExistence type="inferred from homology"/>
<dbReference type="InterPro" id="IPR002156">
    <property type="entry name" value="RNaseH_domain"/>
</dbReference>
<dbReference type="GO" id="GO:0003676">
    <property type="term" value="F:nucleic acid binding"/>
    <property type="evidence" value="ECO:0007669"/>
    <property type="project" value="InterPro"/>
</dbReference>
<dbReference type="OrthoDB" id="7845843at2"/>
<dbReference type="AlphaFoldDB" id="F4LIF0"/>
<evidence type="ECO:0000256" key="4">
    <source>
        <dbReference type="HAMAP-Rule" id="MF_00042"/>
    </source>
</evidence>
<feature type="binding site" evidence="4">
    <location>
        <position position="457"/>
    </location>
    <ligand>
        <name>Mg(2+)</name>
        <dbReference type="ChEBI" id="CHEBI:18420"/>
        <label>1</label>
    </ligand>
</feature>
<dbReference type="GO" id="GO:0005737">
    <property type="term" value="C:cytoplasm"/>
    <property type="evidence" value="ECO:0007669"/>
    <property type="project" value="UniProtKB-SubCell"/>
</dbReference>
<feature type="binding site" evidence="4">
    <location>
        <position position="392"/>
    </location>
    <ligand>
        <name>Mg(2+)</name>
        <dbReference type="ChEBI" id="CHEBI:18420"/>
        <label>1</label>
    </ligand>
</feature>
<dbReference type="EC" id="3.1.26.4" evidence="4"/>
<dbReference type="Pfam" id="PF00075">
    <property type="entry name" value="RNase_H"/>
    <property type="match status" value="1"/>
</dbReference>
<keyword evidence="4" id="KW-0255">Endonuclease</keyword>
<keyword evidence="4" id="KW-0540">Nuclease</keyword>
<dbReference type="GO" id="GO:0004523">
    <property type="term" value="F:RNA-DNA hybrid ribonuclease activity"/>
    <property type="evidence" value="ECO:0007669"/>
    <property type="project" value="UniProtKB-UniRule"/>
</dbReference>
<dbReference type="Gene3D" id="3.40.50.720">
    <property type="entry name" value="NAD(P)-binding Rossmann-like Domain"/>
    <property type="match status" value="1"/>
</dbReference>
<keyword evidence="4" id="KW-0460">Magnesium</keyword>
<feature type="binding site" evidence="4">
    <location>
        <position position="521"/>
    </location>
    <ligand>
        <name>Mg(2+)</name>
        <dbReference type="ChEBI" id="CHEBI:18420"/>
        <label>2</label>
    </ligand>
</feature>
<protein>
    <recommendedName>
        <fullName evidence="4">Ribonuclease H</fullName>
        <shortName evidence="4">RNase H</shortName>
        <ecNumber evidence="4">3.1.26.4</ecNumber>
    </recommendedName>
</protein>
<comment type="function">
    <text evidence="4">Endonuclease that specifically degrades the RNA of RNA-DNA hybrids.</text>
</comment>
<dbReference type="Proteomes" id="UP000006546">
    <property type="component" value="Chromosome"/>
</dbReference>
<dbReference type="GO" id="GO:0000287">
    <property type="term" value="F:magnesium ion binding"/>
    <property type="evidence" value="ECO:0007669"/>
    <property type="project" value="UniProtKB-UniRule"/>
</dbReference>
<dbReference type="InterPro" id="IPR055170">
    <property type="entry name" value="GFO_IDH_MocA-like_dom"/>
</dbReference>
<dbReference type="eggNOG" id="COG0328">
    <property type="taxonomic scope" value="Bacteria"/>
</dbReference>
<dbReference type="Pfam" id="PF01408">
    <property type="entry name" value="GFO_IDH_MocA"/>
    <property type="match status" value="1"/>
</dbReference>
<keyword evidence="7" id="KW-1185">Reference proteome</keyword>
<comment type="catalytic activity">
    <reaction evidence="4">
        <text>Endonucleolytic cleavage to 5'-phosphomonoester.</text>
        <dbReference type="EC" id="3.1.26.4"/>
    </reaction>
</comment>
<comment type="subcellular location">
    <subcellularLocation>
        <location evidence="4">Cytoplasm</location>
    </subcellularLocation>
</comment>
<dbReference type="HOGENOM" id="CLU_023194_7_2_12"/>
<evidence type="ECO:0000313" key="6">
    <source>
        <dbReference type="EMBL" id="AEE16191.1"/>
    </source>
</evidence>
<dbReference type="SUPFAM" id="SSF55347">
    <property type="entry name" value="Glyceraldehyde-3-phosphate dehydrogenase-like, C-terminal domain"/>
    <property type="match status" value="1"/>
</dbReference>
<keyword evidence="4" id="KW-0479">Metal-binding</keyword>
<organism evidence="6 7">
    <name type="scientific">Treponema brennaborense (strain DSM 12168 / CIP 105900 / DD5/3)</name>
    <dbReference type="NCBI Taxonomy" id="906968"/>
    <lineage>
        <taxon>Bacteria</taxon>
        <taxon>Pseudomonadati</taxon>
        <taxon>Spirochaetota</taxon>
        <taxon>Spirochaetia</taxon>
        <taxon>Spirochaetales</taxon>
        <taxon>Treponemataceae</taxon>
        <taxon>Treponema</taxon>
    </lineage>
</organism>
<dbReference type="Gene3D" id="3.30.360.10">
    <property type="entry name" value="Dihydrodipicolinate Reductase, domain 2"/>
    <property type="match status" value="1"/>
</dbReference>
<dbReference type="PANTHER" id="PTHR22604">
    <property type="entry name" value="OXIDOREDUCTASES"/>
    <property type="match status" value="1"/>
</dbReference>
<keyword evidence="4 6" id="KW-0378">Hydrolase</keyword>
<comment type="subunit">
    <text evidence="2 4">Monomer.</text>
</comment>
<dbReference type="EMBL" id="CP002696">
    <property type="protein sequence ID" value="AEE16191.1"/>
    <property type="molecule type" value="Genomic_DNA"/>
</dbReference>
<keyword evidence="4" id="KW-0963">Cytoplasm</keyword>
<feature type="binding site" evidence="4">
    <location>
        <position position="392"/>
    </location>
    <ligand>
        <name>Mg(2+)</name>
        <dbReference type="ChEBI" id="CHEBI:18420"/>
        <label>2</label>
    </ligand>
</feature>
<evidence type="ECO:0000256" key="2">
    <source>
        <dbReference type="ARBA" id="ARBA00011245"/>
    </source>
</evidence>
<dbReference type="GO" id="GO:0000166">
    <property type="term" value="F:nucleotide binding"/>
    <property type="evidence" value="ECO:0007669"/>
    <property type="project" value="InterPro"/>
</dbReference>
<dbReference type="CDD" id="cd09278">
    <property type="entry name" value="RNase_HI_prokaryote_like"/>
    <property type="match status" value="1"/>
</dbReference>
<sequence>MKKITWGIIGAGRIARSFVQALCQSPDSECTAVASHSAERGADFARTYGFKKNYTDYRQLLLDPEIEAVYVATPHINHAELSIAALKAGKSVLCEKPAAINARELQDIYDCAYKSGGFFMEAMWTKCNPVFITAMEWIRSGKIGRLKAVYADFCIDRPNEPTYPESGYGSNRLYDLNLAGGALLDVGIYPVTAAYCAVNAAMDADCVPIPVSIEAAGRLSDTGVDTFDSMTLAFGEKTGTDCGGVIAHLSCAIDTECADELKTARFVGSDGCVVLPFFWMCREAQRYAADGTLAEERSIPFRINGYEYEIAEFCRCLAERSAGADIRESPLHTHAQSLSVIKTLDALRAKLGVVYPSEQTGRVIMEETQMPEKTGDAAELAFGSEEIIVYTDGGCSGNPGPGGWGCVILADGTQYTASGGEPVTTNNRMELSAAIAALSAIDQNESWKQRPIRVHIDSQYVKNGITSWIRSWKKNGWRNSEKQPVKNRDLWELLDALNGRLSVSWNWVKGHAGVTYNELCDELATKEVKKYSK</sequence>
<evidence type="ECO:0000259" key="5">
    <source>
        <dbReference type="PROSITE" id="PS50879"/>
    </source>
</evidence>
<dbReference type="InterPro" id="IPR036291">
    <property type="entry name" value="NAD(P)-bd_dom_sf"/>
</dbReference>
<dbReference type="HAMAP" id="MF_00042">
    <property type="entry name" value="RNase_H"/>
    <property type="match status" value="1"/>
</dbReference>
<name>F4LIF0_TREBD</name>
<dbReference type="InterPro" id="IPR050984">
    <property type="entry name" value="Gfo/Idh/MocA_domain"/>
</dbReference>
<dbReference type="GO" id="GO:0016491">
    <property type="term" value="F:oxidoreductase activity"/>
    <property type="evidence" value="ECO:0007669"/>
    <property type="project" value="UniProtKB-KW"/>
</dbReference>
<dbReference type="PROSITE" id="PS50879">
    <property type="entry name" value="RNASE_H_1"/>
    <property type="match status" value="1"/>
</dbReference>
<dbReference type="RefSeq" id="WP_013757910.1">
    <property type="nucleotide sequence ID" value="NC_015500.1"/>
</dbReference>
<dbReference type="Pfam" id="PF22725">
    <property type="entry name" value="GFO_IDH_MocA_C3"/>
    <property type="match status" value="1"/>
</dbReference>
<dbReference type="eggNOG" id="COG0673">
    <property type="taxonomic scope" value="Bacteria"/>
</dbReference>
<feature type="binding site" evidence="4">
    <location>
        <position position="430"/>
    </location>
    <ligand>
        <name>Mg(2+)</name>
        <dbReference type="ChEBI" id="CHEBI:18420"/>
        <label>1</label>
    </ligand>
</feature>
<dbReference type="InterPro" id="IPR012337">
    <property type="entry name" value="RNaseH-like_sf"/>
</dbReference>
<comment type="similarity">
    <text evidence="1">Belongs to the Gfo/Idh/MocA family.</text>
</comment>